<name>A0A8J7GV45_9ACTN</name>
<organism evidence="1 2">
    <name type="scientific">Longispora fulva</name>
    <dbReference type="NCBI Taxonomy" id="619741"/>
    <lineage>
        <taxon>Bacteria</taxon>
        <taxon>Bacillati</taxon>
        <taxon>Actinomycetota</taxon>
        <taxon>Actinomycetes</taxon>
        <taxon>Micromonosporales</taxon>
        <taxon>Micromonosporaceae</taxon>
        <taxon>Longispora</taxon>
    </lineage>
</organism>
<reference evidence="1" key="1">
    <citation type="submission" date="2020-11" db="EMBL/GenBank/DDBJ databases">
        <title>Sequencing the genomes of 1000 actinobacteria strains.</title>
        <authorList>
            <person name="Klenk H.-P."/>
        </authorList>
    </citation>
    <scope>NUCLEOTIDE SEQUENCE</scope>
    <source>
        <strain evidence="1">DSM 45356</strain>
    </source>
</reference>
<dbReference type="RefSeq" id="WP_197005499.1">
    <property type="nucleotide sequence ID" value="NZ_BONS01000009.1"/>
</dbReference>
<evidence type="ECO:0000313" key="2">
    <source>
        <dbReference type="Proteomes" id="UP000622552"/>
    </source>
</evidence>
<protein>
    <submittedName>
        <fullName evidence="1">Uncharacterized protein</fullName>
    </submittedName>
</protein>
<keyword evidence="2" id="KW-1185">Reference proteome</keyword>
<accession>A0A8J7GV45</accession>
<evidence type="ECO:0000313" key="1">
    <source>
        <dbReference type="EMBL" id="MBG6138778.1"/>
    </source>
</evidence>
<dbReference type="Proteomes" id="UP000622552">
    <property type="component" value="Unassembled WGS sequence"/>
</dbReference>
<proteinExistence type="predicted"/>
<dbReference type="EMBL" id="JADOUF010000001">
    <property type="protein sequence ID" value="MBG6138778.1"/>
    <property type="molecule type" value="Genomic_DNA"/>
</dbReference>
<dbReference type="AlphaFoldDB" id="A0A8J7GV45"/>
<comment type="caution">
    <text evidence="1">The sequence shown here is derived from an EMBL/GenBank/DDBJ whole genome shotgun (WGS) entry which is preliminary data.</text>
</comment>
<sequence>MTAVSERLSIVGGAHTDTGVTLPSDQSSFWAAGWQAGEREIEAERSRGGRGHVFESEEEFLEFLRSDGS</sequence>
<gene>
    <name evidence="1" type="ORF">IW245_004972</name>
</gene>